<reference evidence="2" key="1">
    <citation type="submission" date="2023-10" db="EMBL/GenBank/DDBJ databases">
        <authorList>
            <person name="Chen Y."/>
            <person name="Shah S."/>
            <person name="Dougan E. K."/>
            <person name="Thang M."/>
            <person name="Chan C."/>
        </authorList>
    </citation>
    <scope>NUCLEOTIDE SEQUENCE [LARGE SCALE GENOMIC DNA]</scope>
</reference>
<sequence>MDLENKWPKPGEHPAVRTEAEEPSFRNALGSMELMYSVCSTAVILLPMDDEVTADKEYLSRGWCFFEFCIAFSSGNLANASVLPPEEQMCKKVAELKADTVEGFHKGFRATQFTSNGDRAVVTELFEQILKKKPRQ</sequence>
<feature type="region of interest" description="Disordered" evidence="1">
    <location>
        <begin position="1"/>
        <end position="22"/>
    </location>
</feature>
<keyword evidence="3" id="KW-1185">Reference proteome</keyword>
<organism evidence="2 3">
    <name type="scientific">Prorocentrum cordatum</name>
    <dbReference type="NCBI Taxonomy" id="2364126"/>
    <lineage>
        <taxon>Eukaryota</taxon>
        <taxon>Sar</taxon>
        <taxon>Alveolata</taxon>
        <taxon>Dinophyceae</taxon>
        <taxon>Prorocentrales</taxon>
        <taxon>Prorocentraceae</taxon>
        <taxon>Prorocentrum</taxon>
    </lineage>
</organism>
<evidence type="ECO:0000313" key="2">
    <source>
        <dbReference type="EMBL" id="CAK0901853.1"/>
    </source>
</evidence>
<gene>
    <name evidence="2" type="ORF">PCOR1329_LOCUS78667</name>
</gene>
<evidence type="ECO:0000256" key="1">
    <source>
        <dbReference type="SAM" id="MobiDB-lite"/>
    </source>
</evidence>
<dbReference type="EMBL" id="CAUYUJ010020990">
    <property type="protein sequence ID" value="CAK0901853.1"/>
    <property type="molecule type" value="Genomic_DNA"/>
</dbReference>
<proteinExistence type="predicted"/>
<protein>
    <submittedName>
        <fullName evidence="2">Uncharacterized protein</fullName>
    </submittedName>
</protein>
<comment type="caution">
    <text evidence="2">The sequence shown here is derived from an EMBL/GenBank/DDBJ whole genome shotgun (WGS) entry which is preliminary data.</text>
</comment>
<name>A0ABN9XTE5_9DINO</name>
<dbReference type="Proteomes" id="UP001189429">
    <property type="component" value="Unassembled WGS sequence"/>
</dbReference>
<accession>A0ABN9XTE5</accession>
<evidence type="ECO:0000313" key="3">
    <source>
        <dbReference type="Proteomes" id="UP001189429"/>
    </source>
</evidence>